<dbReference type="Proteomes" id="UP000565572">
    <property type="component" value="Unassembled WGS sequence"/>
</dbReference>
<gene>
    <name evidence="1" type="ORF">FHX39_001410</name>
</gene>
<evidence type="ECO:0000313" key="1">
    <source>
        <dbReference type="EMBL" id="MBB3326466.1"/>
    </source>
</evidence>
<keyword evidence="2" id="KW-1185">Reference proteome</keyword>
<accession>A0A7W5P733</accession>
<dbReference type="RefSeq" id="WP_183337404.1">
    <property type="nucleotide sequence ID" value="NZ_JACHZG010000001.1"/>
</dbReference>
<comment type="caution">
    <text evidence="1">The sequence shown here is derived from an EMBL/GenBank/DDBJ whole genome shotgun (WGS) entry which is preliminary data.</text>
</comment>
<evidence type="ECO:0008006" key="3">
    <source>
        <dbReference type="Google" id="ProtNLM"/>
    </source>
</evidence>
<sequence>MGTAEVGADVSATATEDDAGLVRILRVVAVVDPALDTGVVRAVVGRVVATRSARLRVARELEAQPGLLTSGRPGGCIATHQLVVALAAADSTSVRAPHCTLCRRVTDLPVGLDGGGRACSACHDRLLAQHCSGCGEARRVGWRRADGVRVCLPCHNRQRAIHAKVGCCPACGSTCLLSRTRTDGIRICRACDRRELAEWTRGWLAHFRRDRGSRVPGVAQANDKTRTALILTAVTAADPALPKQAARDALARVAPTPQARGWLARDLTRHPDVLSSGRPEGSGAMQRLISELLAAGSTGVRAPHCTLCRRIRPLPVSLSGGGRVCGPCRDRLTATLCPGCGHRRRAAVRSPDGATLCTVCARRDPSRWEPCVRCGRRRPVVRRTAAGPYCGPCRPEPTDLPCTECGRDDVTRRPHAGRVLCRRCAVAPARICDVCGLTRLRVKPDPGCPRCASHTTRSCPVCGDTWFAYGGITCYRCRLQQRLAHLTEGADPGRVEQLQPFLRGLERTDDPRRGLDWLYRSRTAQRLLDDLLHARQPVQHATLDAVNVGRQKRSTSVEHLRTLLVASTVLPKRDEPMHRLEHDIDQLLADSDPADRTVLQQWALWHVLPRARRRVETGQPSGSVLARARSTIITMCRLAAWLRQHDSSLAALAQAPLDEWAADHLDSVAELGSFLRWAARRGHVPRGLRPPEQRPRTVRLHSSQDELYAAARRCLTDQSIPPGHRLAAGLVILYGQPLTRICRLRTSDLHLDPDGTVTLRLGRTPVVLVPPLADAARSLVQTPAHGAARTGIGTGFATKTDWLFPGLPLTRHLGPTALAERIHPLLPGNLRGHRNTALLTLARDVPPVVLADLLGLHPGTVERWRALAGGNLAFYTAARLRNTARPMLPPAASPE</sequence>
<evidence type="ECO:0000313" key="2">
    <source>
        <dbReference type="Proteomes" id="UP000565572"/>
    </source>
</evidence>
<dbReference type="EMBL" id="JACHZG010000001">
    <property type="protein sequence ID" value="MBB3326466.1"/>
    <property type="molecule type" value="Genomic_DNA"/>
</dbReference>
<reference evidence="1 2" key="1">
    <citation type="submission" date="2020-08" db="EMBL/GenBank/DDBJ databases">
        <title>Sequencing the genomes of 1000 actinobacteria strains.</title>
        <authorList>
            <person name="Klenk H.-P."/>
        </authorList>
    </citation>
    <scope>NUCLEOTIDE SEQUENCE [LARGE SCALE GENOMIC DNA]</scope>
    <source>
        <strain evidence="1 2">DSM 11053</strain>
    </source>
</reference>
<dbReference type="AlphaFoldDB" id="A0A7W5P733"/>
<name>A0A7W5P733_9ACTN</name>
<proteinExistence type="predicted"/>
<organism evidence="1 2">
    <name type="scientific">Microlunatus antarcticus</name>
    <dbReference type="NCBI Taxonomy" id="53388"/>
    <lineage>
        <taxon>Bacteria</taxon>
        <taxon>Bacillati</taxon>
        <taxon>Actinomycetota</taxon>
        <taxon>Actinomycetes</taxon>
        <taxon>Propionibacteriales</taxon>
        <taxon>Propionibacteriaceae</taxon>
        <taxon>Microlunatus</taxon>
    </lineage>
</organism>
<protein>
    <recommendedName>
        <fullName evidence="3">Site-specific recombinase XerD</fullName>
    </recommendedName>
</protein>